<comment type="caution">
    <text evidence="1">The sequence shown here is derived from an EMBL/GenBank/DDBJ whole genome shotgun (WGS) entry which is preliminary data.</text>
</comment>
<protein>
    <recommendedName>
        <fullName evidence="3">Transposase</fullName>
    </recommendedName>
</protein>
<accession>A0A8X6RI95</accession>
<name>A0A8X6RI95_TRICX</name>
<dbReference type="Proteomes" id="UP000887159">
    <property type="component" value="Unassembled WGS sequence"/>
</dbReference>
<sequence>MKRLLFLVPSDLDCARANPMKFIMARARCTHVVGHTWNAVAQYPLNFECSVTGARYRDEVLDPYVRLSRGACDPDIILTDDNARQHTGRI</sequence>
<dbReference type="AlphaFoldDB" id="A0A8X6RI95"/>
<dbReference type="EMBL" id="BMAU01021171">
    <property type="protein sequence ID" value="GFX93052.1"/>
    <property type="molecule type" value="Genomic_DNA"/>
</dbReference>
<evidence type="ECO:0000313" key="2">
    <source>
        <dbReference type="Proteomes" id="UP000887159"/>
    </source>
</evidence>
<keyword evidence="2" id="KW-1185">Reference proteome</keyword>
<proteinExistence type="predicted"/>
<reference evidence="1" key="1">
    <citation type="submission" date="2020-08" db="EMBL/GenBank/DDBJ databases">
        <title>Multicomponent nature underlies the extraordinary mechanical properties of spider dragline silk.</title>
        <authorList>
            <person name="Kono N."/>
            <person name="Nakamura H."/>
            <person name="Mori M."/>
            <person name="Yoshida Y."/>
            <person name="Ohtoshi R."/>
            <person name="Malay A.D."/>
            <person name="Moran D.A.P."/>
            <person name="Tomita M."/>
            <person name="Numata K."/>
            <person name="Arakawa K."/>
        </authorList>
    </citation>
    <scope>NUCLEOTIDE SEQUENCE</scope>
</reference>
<evidence type="ECO:0008006" key="3">
    <source>
        <dbReference type="Google" id="ProtNLM"/>
    </source>
</evidence>
<evidence type="ECO:0000313" key="1">
    <source>
        <dbReference type="EMBL" id="GFX93052.1"/>
    </source>
</evidence>
<organism evidence="1 2">
    <name type="scientific">Trichonephila clavipes</name>
    <name type="common">Golden silk orbweaver</name>
    <name type="synonym">Nephila clavipes</name>
    <dbReference type="NCBI Taxonomy" id="2585209"/>
    <lineage>
        <taxon>Eukaryota</taxon>
        <taxon>Metazoa</taxon>
        <taxon>Ecdysozoa</taxon>
        <taxon>Arthropoda</taxon>
        <taxon>Chelicerata</taxon>
        <taxon>Arachnida</taxon>
        <taxon>Araneae</taxon>
        <taxon>Araneomorphae</taxon>
        <taxon>Entelegynae</taxon>
        <taxon>Araneoidea</taxon>
        <taxon>Nephilidae</taxon>
        <taxon>Trichonephila</taxon>
    </lineage>
</organism>
<gene>
    <name evidence="1" type="ORF">TNCV_139961</name>
</gene>